<comment type="caution">
    <text evidence="1">The sequence shown here is derived from an EMBL/GenBank/DDBJ whole genome shotgun (WGS) entry which is preliminary data.</text>
</comment>
<keyword evidence="2" id="KW-1185">Reference proteome</keyword>
<proteinExistence type="predicted"/>
<accession>A0ABW1F0A8</accession>
<reference evidence="2" key="1">
    <citation type="journal article" date="2019" name="Int. J. Syst. Evol. Microbiol.">
        <title>The Global Catalogue of Microorganisms (GCM) 10K type strain sequencing project: providing services to taxonomists for standard genome sequencing and annotation.</title>
        <authorList>
            <consortium name="The Broad Institute Genomics Platform"/>
            <consortium name="The Broad Institute Genome Sequencing Center for Infectious Disease"/>
            <person name="Wu L."/>
            <person name="Ma J."/>
        </authorList>
    </citation>
    <scope>NUCLEOTIDE SEQUENCE [LARGE SCALE GENOMIC DNA]</scope>
    <source>
        <strain evidence="2">CGMCC 4.1469</strain>
    </source>
</reference>
<dbReference type="Proteomes" id="UP001596067">
    <property type="component" value="Unassembled WGS sequence"/>
</dbReference>
<dbReference type="EMBL" id="JBHSOD010000018">
    <property type="protein sequence ID" value="MFC5886594.1"/>
    <property type="molecule type" value="Genomic_DNA"/>
</dbReference>
<evidence type="ECO:0000313" key="1">
    <source>
        <dbReference type="EMBL" id="MFC5886594.1"/>
    </source>
</evidence>
<dbReference type="RefSeq" id="WP_313762310.1">
    <property type="nucleotide sequence ID" value="NZ_BAAAVH010000009.1"/>
</dbReference>
<sequence length="183" mass="19951">MTTTADPATEPGPGEQRAADLARIVGQALAYRPAEDRTPADAAEVQAITDAVIRLLIGAPLRSDGKLIIVALAAEAGLRRNKLTHKHTGLKDLFHALVKSVQAIPGRNGDADQARRRKQDEDLARVRAERDELRVLTQQLARVVHVLELEKHALEEANSALEQDLAARGGVTDLATHRHGRRR</sequence>
<protein>
    <submittedName>
        <fullName evidence="1">Uncharacterized protein</fullName>
    </submittedName>
</protein>
<name>A0ABW1F0A8_9ACTN</name>
<gene>
    <name evidence="1" type="ORF">ACFP0N_16650</name>
</gene>
<evidence type="ECO:0000313" key="2">
    <source>
        <dbReference type="Proteomes" id="UP001596067"/>
    </source>
</evidence>
<organism evidence="1 2">
    <name type="scientific">Kitasatospora aburaviensis</name>
    <dbReference type="NCBI Taxonomy" id="67265"/>
    <lineage>
        <taxon>Bacteria</taxon>
        <taxon>Bacillati</taxon>
        <taxon>Actinomycetota</taxon>
        <taxon>Actinomycetes</taxon>
        <taxon>Kitasatosporales</taxon>
        <taxon>Streptomycetaceae</taxon>
        <taxon>Kitasatospora</taxon>
    </lineage>
</organism>